<accession>A0A7V7RLM2</accession>
<dbReference type="Gene3D" id="3.60.60.10">
    <property type="entry name" value="Penicillin V Acylase, Chain A"/>
    <property type="match status" value="1"/>
</dbReference>
<evidence type="ECO:0000313" key="3">
    <source>
        <dbReference type="Proteomes" id="UP000441354"/>
    </source>
</evidence>
<dbReference type="NCBIfam" id="NF040521">
    <property type="entry name" value="C45_proenzyme"/>
    <property type="match status" value="1"/>
</dbReference>
<dbReference type="AlphaFoldDB" id="A0A7V7RLM2"/>
<dbReference type="PANTHER" id="PTHR34180:SF1">
    <property type="entry name" value="BETA-ALANYL-DOPAMINE_CARCININE HYDROLASE"/>
    <property type="match status" value="1"/>
</dbReference>
<gene>
    <name evidence="2" type="ORF">F7732_14160</name>
</gene>
<evidence type="ECO:0000259" key="1">
    <source>
        <dbReference type="Pfam" id="PF03417"/>
    </source>
</evidence>
<dbReference type="RefSeq" id="WP_151574681.1">
    <property type="nucleotide sequence ID" value="NZ_WBOT01000004.1"/>
</dbReference>
<dbReference type="Proteomes" id="UP000441354">
    <property type="component" value="Unassembled WGS sequence"/>
</dbReference>
<sequence length="337" mass="37958">MKKVLVADAVKIEGSYYEIGYKQGQYLLEKGSILVDEYKKMASHSNTMEGKEMIFTYFPSFAEEIKGMADALKMDESMAISLFSGYDVTFPQMGCTSYSQDGLYVRNYDFSPDLYDARLVCLQPNTGYASIGFSQQICGRLDGMNEKGLVIGLHFVNDQLFSKGFIATAIVRMVLDQCANAKEAAALIKKVPHGYCYNYSIIDKEGNSLLIEAAPEEQIVSNAPVMRAVNHFHSPALQSKNRPNISDSCKRKEMLSELDGLELSPQELFRYFNQGNSPYFYHQYKQFFGTLHTVVYNSSNLQLICGVGADSDPHILSLKDCLQAEWEDWQMKGIIHI</sequence>
<dbReference type="InterPro" id="IPR047794">
    <property type="entry name" value="C45_proenzyme-like"/>
</dbReference>
<dbReference type="OrthoDB" id="8617387at2"/>
<feature type="domain" description="Peptidase C45 hydrolase" evidence="1">
    <location>
        <begin position="103"/>
        <end position="301"/>
    </location>
</feature>
<proteinExistence type="predicted"/>
<name>A0A7V7RLM2_9BACI</name>
<dbReference type="PANTHER" id="PTHR34180">
    <property type="entry name" value="PEPTIDASE C45"/>
    <property type="match status" value="1"/>
</dbReference>
<organism evidence="2 3">
    <name type="scientific">Bacillus mesophilum</name>
    <dbReference type="NCBI Taxonomy" id="1071718"/>
    <lineage>
        <taxon>Bacteria</taxon>
        <taxon>Bacillati</taxon>
        <taxon>Bacillota</taxon>
        <taxon>Bacilli</taxon>
        <taxon>Bacillales</taxon>
        <taxon>Bacillaceae</taxon>
        <taxon>Bacillus</taxon>
    </lineage>
</organism>
<keyword evidence="2" id="KW-0012">Acyltransferase</keyword>
<dbReference type="InterPro" id="IPR005079">
    <property type="entry name" value="Peptidase_C45_hydrolase"/>
</dbReference>
<keyword evidence="3" id="KW-1185">Reference proteome</keyword>
<dbReference type="GO" id="GO:0016746">
    <property type="term" value="F:acyltransferase activity"/>
    <property type="evidence" value="ECO:0007669"/>
    <property type="project" value="UniProtKB-KW"/>
</dbReference>
<evidence type="ECO:0000313" key="2">
    <source>
        <dbReference type="EMBL" id="KAB2331811.1"/>
    </source>
</evidence>
<keyword evidence="2" id="KW-0808">Transferase</keyword>
<reference evidence="2 3" key="1">
    <citation type="journal article" date="2014" name="Arch. Microbiol.">
        <title>Bacillus mesophilum sp. nov., strain IITR-54T, a novel 4-chlorobiphenyl dechlorinating bacterium.</title>
        <authorList>
            <person name="Manickam N."/>
            <person name="Singh N.K."/>
            <person name="Bajaj A."/>
            <person name="Kumar R.M."/>
            <person name="Kaur G."/>
            <person name="Kaur N."/>
            <person name="Bala M."/>
            <person name="Kumar A."/>
            <person name="Mayilraj S."/>
        </authorList>
    </citation>
    <scope>NUCLEOTIDE SEQUENCE [LARGE SCALE GENOMIC DNA]</scope>
    <source>
        <strain evidence="2 3">IITR-54</strain>
    </source>
</reference>
<dbReference type="SUPFAM" id="SSF56235">
    <property type="entry name" value="N-terminal nucleophile aminohydrolases (Ntn hydrolases)"/>
    <property type="match status" value="1"/>
</dbReference>
<dbReference type="InterPro" id="IPR047801">
    <property type="entry name" value="Peptidase_C45"/>
</dbReference>
<dbReference type="EMBL" id="WBOT01000004">
    <property type="protein sequence ID" value="KAB2331811.1"/>
    <property type="molecule type" value="Genomic_DNA"/>
</dbReference>
<dbReference type="Pfam" id="PF03417">
    <property type="entry name" value="AAT"/>
    <property type="match status" value="1"/>
</dbReference>
<protein>
    <submittedName>
        <fullName evidence="2">Acyl-CoA--6-aminopenicillanic acid acyltransferase</fullName>
    </submittedName>
</protein>
<comment type="caution">
    <text evidence="2">The sequence shown here is derived from an EMBL/GenBank/DDBJ whole genome shotgun (WGS) entry which is preliminary data.</text>
</comment>
<dbReference type="InterPro" id="IPR029055">
    <property type="entry name" value="Ntn_hydrolases_N"/>
</dbReference>